<keyword evidence="1" id="KW-0732">Signal</keyword>
<dbReference type="Proteomes" id="UP000593567">
    <property type="component" value="Unassembled WGS sequence"/>
</dbReference>
<feature type="signal peptide" evidence="1">
    <location>
        <begin position="1"/>
        <end position="21"/>
    </location>
</feature>
<gene>
    <name evidence="2" type="ORF">EB796_016314</name>
</gene>
<organism evidence="2 3">
    <name type="scientific">Bugula neritina</name>
    <name type="common">Brown bryozoan</name>
    <name type="synonym">Sertularia neritina</name>
    <dbReference type="NCBI Taxonomy" id="10212"/>
    <lineage>
        <taxon>Eukaryota</taxon>
        <taxon>Metazoa</taxon>
        <taxon>Spiralia</taxon>
        <taxon>Lophotrochozoa</taxon>
        <taxon>Bryozoa</taxon>
        <taxon>Gymnolaemata</taxon>
        <taxon>Cheilostomatida</taxon>
        <taxon>Flustrina</taxon>
        <taxon>Buguloidea</taxon>
        <taxon>Bugulidae</taxon>
        <taxon>Bugula</taxon>
    </lineage>
</organism>
<accession>A0A7J7JH62</accession>
<keyword evidence="3" id="KW-1185">Reference proteome</keyword>
<sequence>MIASYWLLIAILGQELILTKSQTNLPASPQETDYEMDRIEESCQKPGNCSWYSLCLEKSYPNCANSENYAISYGLHFCDRYAERLDRFSDSGQKWVGRVQECLQVALIPYLNKDNRLSCERLKEKAFYTHAPCYVNSGFCKLGIRDWFEMLVTVAPAYKMATKKMMKATIEGLRLCV</sequence>
<evidence type="ECO:0000313" key="2">
    <source>
        <dbReference type="EMBL" id="KAF6025377.1"/>
    </source>
</evidence>
<dbReference type="EMBL" id="VXIV02002464">
    <property type="protein sequence ID" value="KAF6025377.1"/>
    <property type="molecule type" value="Genomic_DNA"/>
</dbReference>
<evidence type="ECO:0000256" key="1">
    <source>
        <dbReference type="SAM" id="SignalP"/>
    </source>
</evidence>
<dbReference type="AlphaFoldDB" id="A0A7J7JH62"/>
<evidence type="ECO:0000313" key="3">
    <source>
        <dbReference type="Proteomes" id="UP000593567"/>
    </source>
</evidence>
<name>A0A7J7JH62_BUGNE</name>
<comment type="caution">
    <text evidence="2">The sequence shown here is derived from an EMBL/GenBank/DDBJ whole genome shotgun (WGS) entry which is preliminary data.</text>
</comment>
<reference evidence="2" key="1">
    <citation type="submission" date="2020-06" db="EMBL/GenBank/DDBJ databases">
        <title>Draft genome of Bugula neritina, a colonial animal packing powerful symbionts and potential medicines.</title>
        <authorList>
            <person name="Rayko M."/>
        </authorList>
    </citation>
    <scope>NUCLEOTIDE SEQUENCE [LARGE SCALE GENOMIC DNA]</scope>
    <source>
        <strain evidence="2">Kwan_BN1</strain>
    </source>
</reference>
<feature type="chain" id="PRO_5029703294" evidence="1">
    <location>
        <begin position="22"/>
        <end position="177"/>
    </location>
</feature>
<proteinExistence type="predicted"/>
<protein>
    <submittedName>
        <fullName evidence="2">Uncharacterized protein</fullName>
    </submittedName>
</protein>
<dbReference type="OrthoDB" id="10035838at2759"/>